<evidence type="ECO:0000313" key="3">
    <source>
        <dbReference type="Proteomes" id="UP000770661"/>
    </source>
</evidence>
<proteinExistence type="predicted"/>
<feature type="region of interest" description="Disordered" evidence="1">
    <location>
        <begin position="38"/>
        <end position="57"/>
    </location>
</feature>
<name>A0A8J4XWV7_CHIOP</name>
<comment type="caution">
    <text evidence="2">The sequence shown here is derived from an EMBL/GenBank/DDBJ whole genome shotgun (WGS) entry which is preliminary data.</text>
</comment>
<protein>
    <submittedName>
        <fullName evidence="2">Uncharacterized protein</fullName>
    </submittedName>
</protein>
<dbReference type="Proteomes" id="UP000770661">
    <property type="component" value="Unassembled WGS sequence"/>
</dbReference>
<organism evidence="2 3">
    <name type="scientific">Chionoecetes opilio</name>
    <name type="common">Atlantic snow crab</name>
    <name type="synonym">Cancer opilio</name>
    <dbReference type="NCBI Taxonomy" id="41210"/>
    <lineage>
        <taxon>Eukaryota</taxon>
        <taxon>Metazoa</taxon>
        <taxon>Ecdysozoa</taxon>
        <taxon>Arthropoda</taxon>
        <taxon>Crustacea</taxon>
        <taxon>Multicrustacea</taxon>
        <taxon>Malacostraca</taxon>
        <taxon>Eumalacostraca</taxon>
        <taxon>Eucarida</taxon>
        <taxon>Decapoda</taxon>
        <taxon>Pleocyemata</taxon>
        <taxon>Brachyura</taxon>
        <taxon>Eubrachyura</taxon>
        <taxon>Majoidea</taxon>
        <taxon>Majidae</taxon>
        <taxon>Chionoecetes</taxon>
    </lineage>
</organism>
<dbReference type="AlphaFoldDB" id="A0A8J4XWV7"/>
<dbReference type="EMBL" id="JACEEZ010024067">
    <property type="protein sequence ID" value="KAG0710570.1"/>
    <property type="molecule type" value="Genomic_DNA"/>
</dbReference>
<sequence>MAQYLQGLMEEGMGSVETPPAGSGRVGTAAWSNLPPYHTATRYNSKPRHHTHHSAATLANYPQHRHARVSRPGGANRGHVAGDVEAWATSVEDYRSICGWAHPSVTPYYASLCNTEVQQRIDARWASKCCRHSSTTEAIDVVISVYQYTFVSSGLGGIPSL</sequence>
<evidence type="ECO:0000313" key="2">
    <source>
        <dbReference type="EMBL" id="KAG0710570.1"/>
    </source>
</evidence>
<accession>A0A8J4XWV7</accession>
<feature type="region of interest" description="Disordered" evidence="1">
    <location>
        <begin position="13"/>
        <end position="33"/>
    </location>
</feature>
<reference evidence="2" key="1">
    <citation type="submission" date="2020-07" db="EMBL/GenBank/DDBJ databases">
        <title>The High-quality genome of the commercially important snow crab, Chionoecetes opilio.</title>
        <authorList>
            <person name="Jeong J.-H."/>
            <person name="Ryu S."/>
        </authorList>
    </citation>
    <scope>NUCLEOTIDE SEQUENCE</scope>
    <source>
        <strain evidence="2">MADBK_172401_WGS</strain>
        <tissue evidence="2">Digestive gland</tissue>
    </source>
</reference>
<gene>
    <name evidence="2" type="ORF">GWK47_022548</name>
</gene>
<evidence type="ECO:0000256" key="1">
    <source>
        <dbReference type="SAM" id="MobiDB-lite"/>
    </source>
</evidence>
<keyword evidence="3" id="KW-1185">Reference proteome</keyword>